<evidence type="ECO:0000259" key="4">
    <source>
        <dbReference type="Pfam" id="PF20254"/>
    </source>
</evidence>
<dbReference type="OrthoDB" id="505641at2"/>
<sequence>MGMTGKAGVDLPLPGIRGRIRDRGTRTGPVILVGLLACVGLVGVPTPSAATESCTHNPIVCENELPGTPADEWDIQGAGDETLQGFATDISVNVGGTVSFKVDTTAATFGIEIYRLGWYGGNGARRVDVIPTVTGHRQQACRVDAATELRDCGNWTVSTSWMVPPTAVSGVYLAKLTRDDTGGGSHIPFVVRADNSTSELFFQTADTTWQAYNTFGGSNFYYGGANGRAYKLSYNRPFTTRRDNSGRDFLFSNEYPMIRFLERNGYDVSYTTGVDSDRLGGLIKNHKIFLSVGHDEYWSGNQRANVEAARDSGVHLAFFAGNEVYWKTRWEPSQDGSGTPYRTLVCYKESWADAKIDPTQAWTGTWRDPRFSPPSDGGRPENALVGTAYMANSSDLALQVPATYGKFRLWRDTRVANLLSGQVATLAPHTIGYESNEDIDNGLRPPGLIHLSHTTGPVPEYLRDFGRQVSPGTTTHNLTLYRAASGALAFSAGTIQWAWGLDNVHDGTRSPADPAMQQATLNLFADMGVLPASTQSGLVTPSVNTDTQGPNVTITSPASGSTFTNGAQVTVTGTATDVGGGQVAMVEVSTDAGATWRRATGTSSWSYTFTATGAGGTTVRVRGIDDSANPTSTPATRALNLTGPTSLFGSRAPTVPSAADGGSYQLGVRFTPQSDGYVTGVKFYKGSGNGGTHTGSLWSSSGARLATGTFVNETSSGWQTLTFAQRVPVIAGTTYVASYFAPQGHYAADQYFFAYLNHVAPPLVAPGASDNGVFANGDSFPTQSHRNTNYWVDVLFLDGSVLPPAIATVSPARGSGGVPTTVTPSVSFSKPVVPGSVQVTLTDSTDQPVAGTTSYDATSRTATFTPANPLAPGRTYRVGVQASDQQGRPLDPAPDWSFATDPYPSLAKLFATDAVPAIVADSDPGPVTLGVKFVPAVGGKVVGIRFYKGPGNTGVHTGTLWSANGTELGRVTFGGETAVGWQTATFSSPITVRAGSTYVASYRAPNGHYAAELHFFAMDWSRGPLTARSGGNGVYRYGSDGFPTSTFADTNYWVDPIFEADAEQPPPAAPGP</sequence>
<dbReference type="InterPro" id="IPR025141">
    <property type="entry name" value="DUF4082"/>
</dbReference>
<evidence type="ECO:0000259" key="3">
    <source>
        <dbReference type="Pfam" id="PF13313"/>
    </source>
</evidence>
<reference evidence="6" key="1">
    <citation type="submission" date="2016-06" db="EMBL/GenBank/DDBJ databases">
        <authorList>
            <person name="Varghese N."/>
            <person name="Submissions Spin"/>
        </authorList>
    </citation>
    <scope>NUCLEOTIDE SEQUENCE [LARGE SCALE GENOMIC DNA]</scope>
    <source>
        <strain evidence="6">DSM 43909</strain>
    </source>
</reference>
<dbReference type="Gene3D" id="2.60.40.650">
    <property type="match status" value="1"/>
</dbReference>
<dbReference type="InterPro" id="IPR014756">
    <property type="entry name" value="Ig_E-set"/>
</dbReference>
<dbReference type="InterPro" id="IPR046540">
    <property type="entry name" value="DMFA2_C"/>
</dbReference>
<feature type="domain" description="DUF4082" evidence="3">
    <location>
        <begin position="651"/>
        <end position="792"/>
    </location>
</feature>
<dbReference type="EMBL" id="LT607411">
    <property type="protein sequence ID" value="SCF25627.1"/>
    <property type="molecule type" value="Genomic_DNA"/>
</dbReference>
<dbReference type="Pfam" id="PF20254">
    <property type="entry name" value="DMFA2_C"/>
    <property type="match status" value="1"/>
</dbReference>
<dbReference type="Pfam" id="PF13205">
    <property type="entry name" value="Big_5"/>
    <property type="match status" value="1"/>
</dbReference>
<evidence type="ECO:0000256" key="1">
    <source>
        <dbReference type="ARBA" id="ARBA00022729"/>
    </source>
</evidence>
<dbReference type="AlphaFoldDB" id="A0A1C4YYB9"/>
<keyword evidence="1" id="KW-0732">Signal</keyword>
<organism evidence="5 6">
    <name type="scientific">Micromonospora viridifaciens</name>
    <dbReference type="NCBI Taxonomy" id="1881"/>
    <lineage>
        <taxon>Bacteria</taxon>
        <taxon>Bacillati</taxon>
        <taxon>Actinomycetota</taxon>
        <taxon>Actinomycetes</taxon>
        <taxon>Micromonosporales</taxon>
        <taxon>Micromonosporaceae</taxon>
        <taxon>Micromonospora</taxon>
    </lineage>
</organism>
<evidence type="ECO:0000313" key="6">
    <source>
        <dbReference type="Proteomes" id="UP000198242"/>
    </source>
</evidence>
<name>A0A1C4YYB9_MICVI</name>
<dbReference type="SUPFAM" id="SSF81296">
    <property type="entry name" value="E set domains"/>
    <property type="match status" value="1"/>
</dbReference>
<dbReference type="Gene3D" id="2.60.40.3710">
    <property type="match status" value="1"/>
</dbReference>
<dbReference type="Pfam" id="PF17957">
    <property type="entry name" value="Big_7"/>
    <property type="match status" value="1"/>
</dbReference>
<gene>
    <name evidence="5" type="ORF">GA0074695_4857</name>
</gene>
<feature type="domain" description="DUF4082" evidence="3">
    <location>
        <begin position="914"/>
        <end position="1054"/>
    </location>
</feature>
<feature type="domain" description="N,N-dimethylformamidase beta subunit-like C-terminal" evidence="4">
    <location>
        <begin position="111"/>
        <end position="503"/>
    </location>
</feature>
<dbReference type="Proteomes" id="UP000198242">
    <property type="component" value="Chromosome I"/>
</dbReference>
<protein>
    <submittedName>
        <fullName evidence="5">Ig-like domain-containing protein</fullName>
    </submittedName>
</protein>
<accession>A0A1C4YYB9</accession>
<evidence type="ECO:0000313" key="5">
    <source>
        <dbReference type="EMBL" id="SCF25627.1"/>
    </source>
</evidence>
<feature type="domain" description="SbsA Ig-like" evidence="2">
    <location>
        <begin position="803"/>
        <end position="900"/>
    </location>
</feature>
<proteinExistence type="predicted"/>
<dbReference type="InterPro" id="IPR032812">
    <property type="entry name" value="SbsA_Ig"/>
</dbReference>
<keyword evidence="6" id="KW-1185">Reference proteome</keyword>
<evidence type="ECO:0000259" key="2">
    <source>
        <dbReference type="Pfam" id="PF13205"/>
    </source>
</evidence>
<dbReference type="Pfam" id="PF13313">
    <property type="entry name" value="DUF4082"/>
    <property type="match status" value="2"/>
</dbReference>